<feature type="non-terminal residue" evidence="1">
    <location>
        <position position="1"/>
    </location>
</feature>
<dbReference type="GeneID" id="20234624"/>
<dbReference type="PANTHER" id="PTHR30244">
    <property type="entry name" value="TRANSAMINASE"/>
    <property type="match status" value="1"/>
</dbReference>
<dbReference type="OMA" id="MCCFRDA"/>
<dbReference type="KEGG" id="lgi:LOTGIDRAFT_142860"/>
<dbReference type="CTD" id="20234624"/>
<dbReference type="Proteomes" id="UP000030746">
    <property type="component" value="Unassembled WGS sequence"/>
</dbReference>
<dbReference type="GO" id="GO:0000271">
    <property type="term" value="P:polysaccharide biosynthetic process"/>
    <property type="evidence" value="ECO:0007669"/>
    <property type="project" value="TreeGrafter"/>
</dbReference>
<dbReference type="GO" id="GO:0030170">
    <property type="term" value="F:pyridoxal phosphate binding"/>
    <property type="evidence" value="ECO:0007669"/>
    <property type="project" value="TreeGrafter"/>
</dbReference>
<dbReference type="Gene3D" id="3.40.640.10">
    <property type="entry name" value="Type I PLP-dependent aspartate aminotransferase-like (Major domain)"/>
    <property type="match status" value="1"/>
</dbReference>
<dbReference type="HOGENOM" id="CLU_036434_0_0_1"/>
<dbReference type="InterPro" id="IPR015424">
    <property type="entry name" value="PyrdxlP-dep_Trfase"/>
</dbReference>
<reference evidence="1 2" key="1">
    <citation type="journal article" date="2013" name="Nature">
        <title>Insights into bilaterian evolution from three spiralian genomes.</title>
        <authorList>
            <person name="Simakov O."/>
            <person name="Marletaz F."/>
            <person name="Cho S.J."/>
            <person name="Edsinger-Gonzales E."/>
            <person name="Havlak P."/>
            <person name="Hellsten U."/>
            <person name="Kuo D.H."/>
            <person name="Larsson T."/>
            <person name="Lv J."/>
            <person name="Arendt D."/>
            <person name="Savage R."/>
            <person name="Osoegawa K."/>
            <person name="de Jong P."/>
            <person name="Grimwood J."/>
            <person name="Chapman J.A."/>
            <person name="Shapiro H."/>
            <person name="Aerts A."/>
            <person name="Otillar R.P."/>
            <person name="Terry A.Y."/>
            <person name="Boore J.L."/>
            <person name="Grigoriev I.V."/>
            <person name="Lindberg D.R."/>
            <person name="Seaver E.C."/>
            <person name="Weisblat D.A."/>
            <person name="Putnam N.H."/>
            <person name="Rokhsar D.S."/>
        </authorList>
    </citation>
    <scope>NUCLEOTIDE SEQUENCE [LARGE SCALE GENOMIC DNA]</scope>
</reference>
<dbReference type="SUPFAM" id="SSF53383">
    <property type="entry name" value="PLP-dependent transferases"/>
    <property type="match status" value="1"/>
</dbReference>
<dbReference type="OrthoDB" id="5955158at2759"/>
<gene>
    <name evidence="1" type="ORF">LOTGIDRAFT_142860</name>
</gene>
<protein>
    <submittedName>
        <fullName evidence="1">Uncharacterized protein</fullName>
    </submittedName>
</protein>
<dbReference type="InterPro" id="IPR000653">
    <property type="entry name" value="DegT/StrS_aminotransferase"/>
</dbReference>
<evidence type="ECO:0000313" key="2">
    <source>
        <dbReference type="Proteomes" id="UP000030746"/>
    </source>
</evidence>
<dbReference type="EMBL" id="KB201248">
    <property type="protein sequence ID" value="ESO98509.1"/>
    <property type="molecule type" value="Genomic_DNA"/>
</dbReference>
<accession>V4C9S1</accession>
<dbReference type="GO" id="GO:0008483">
    <property type="term" value="F:transaminase activity"/>
    <property type="evidence" value="ECO:0007669"/>
    <property type="project" value="TreeGrafter"/>
</dbReference>
<dbReference type="Pfam" id="PF01041">
    <property type="entry name" value="DegT_DnrJ_EryC1"/>
    <property type="match status" value="1"/>
</dbReference>
<evidence type="ECO:0000313" key="1">
    <source>
        <dbReference type="EMBL" id="ESO98509.1"/>
    </source>
</evidence>
<dbReference type="PANTHER" id="PTHR30244:SF34">
    <property type="entry name" value="DTDP-4-AMINO-4,6-DIDEOXYGALACTOSE TRANSAMINASE"/>
    <property type="match status" value="1"/>
</dbReference>
<keyword evidence="2" id="KW-1185">Reference proteome</keyword>
<organism evidence="1 2">
    <name type="scientific">Lottia gigantea</name>
    <name type="common">Giant owl limpet</name>
    <dbReference type="NCBI Taxonomy" id="225164"/>
    <lineage>
        <taxon>Eukaryota</taxon>
        <taxon>Metazoa</taxon>
        <taxon>Spiralia</taxon>
        <taxon>Lophotrochozoa</taxon>
        <taxon>Mollusca</taxon>
        <taxon>Gastropoda</taxon>
        <taxon>Patellogastropoda</taxon>
        <taxon>Lottioidea</taxon>
        <taxon>Lottiidae</taxon>
        <taxon>Lottia</taxon>
    </lineage>
</organism>
<name>V4C9S1_LOTGI</name>
<dbReference type="RefSeq" id="XP_009050815.1">
    <property type="nucleotide sequence ID" value="XM_009052567.1"/>
</dbReference>
<sequence>ILPCLSVRSALDLYLLVQNYPPGSEVIMSAINIPQIAEVVKHHNLTIIPLDISIETVSPKINLLESLITPKTVAVLVAHLYGKRIEMSPILKIAKTFNISVIEDCAEYFQGLNYLSDPESDVALYSFGSIKFFTSFGGGVAIIKNQHVHHKMMEIQNKYPVQSRQSYSQKVFKLYLWHKVQTSPTLITLFIKLCLSLGYDYQDVFVKMLRGFPHNLIDNIRYQPSTSLLSMMLHRQSTIDLEDLAKQRTKGLYVLNRLPPEIETVGRLCDMNNFWLFPILVENPDLFVATIRALGVDAYRGATQLNLIEEDRFKSQNGEQIQPKTTTDVMFYPHEAKYLIDHVVYLPVHKHVPYPVLDEIIKHAKNALNINKNHFKRKPAITSKL</sequence>
<dbReference type="FunFam" id="3.40.640.10:FF:000227">
    <property type="entry name" value="Predicted protein"/>
    <property type="match status" value="1"/>
</dbReference>
<dbReference type="InterPro" id="IPR015421">
    <property type="entry name" value="PyrdxlP-dep_Trfase_major"/>
</dbReference>
<dbReference type="AlphaFoldDB" id="V4C9S1"/>
<proteinExistence type="predicted"/>